<sequence>MNFTDATTATLTDGGSTYDGIDTPSTTDDGISTPIINDLANTGFRGKPASSQAAEDVSQLIGRFGFKMARTLQKLAIKKALFADHKLLRLPCLKYADNFTCRVTKLYAKVPIDYRDSAPLLWWLWDPLLDYLQLTASTAGCKLEFTPAHETDISLPYTIVINLGYKRGGDSIELTASYGRLFCEQRIFDAPIAKFCFLETERYGKSTIATLNIDRHTYKEGGCLAHMLNYLVPRSGNLWRLAMEASPPDKEEILVVAFAGTCKAKDDQVYMSESQGQQCLNLLQRSPPDAKV</sequence>
<reference evidence="1" key="2">
    <citation type="submission" date="2023-06" db="EMBL/GenBank/DDBJ databases">
        <authorList>
            <consortium name="Lawrence Berkeley National Laboratory"/>
            <person name="Haridas S."/>
            <person name="Hensen N."/>
            <person name="Bonometti L."/>
            <person name="Westerberg I."/>
            <person name="Brannstrom I.O."/>
            <person name="Guillou S."/>
            <person name="Cros-Aarteil S."/>
            <person name="Calhoun S."/>
            <person name="Kuo A."/>
            <person name="Mondo S."/>
            <person name="Pangilinan J."/>
            <person name="Riley R."/>
            <person name="LaButti K."/>
            <person name="Andreopoulos B."/>
            <person name="Lipzen A."/>
            <person name="Chen C."/>
            <person name="Yanf M."/>
            <person name="Daum C."/>
            <person name="Ng V."/>
            <person name="Clum A."/>
            <person name="Steindorff A."/>
            <person name="Ohm R."/>
            <person name="Martin F."/>
            <person name="Silar P."/>
            <person name="Natvig D."/>
            <person name="Lalanne C."/>
            <person name="Gautier V."/>
            <person name="Ament-velasquez S.L."/>
            <person name="Kruys A."/>
            <person name="Hutchinson M.I."/>
            <person name="Powell A.J."/>
            <person name="Barry K."/>
            <person name="Miller A.N."/>
            <person name="Grigoriev I.V."/>
            <person name="Debuchy R."/>
            <person name="Gladieux P."/>
            <person name="Thoren M.H."/>
            <person name="Johannesson H."/>
        </authorList>
    </citation>
    <scope>NUCLEOTIDE SEQUENCE</scope>
    <source>
        <strain evidence="1">CBS 232.78</strain>
    </source>
</reference>
<dbReference type="EMBL" id="JAULSW010000012">
    <property type="protein sequence ID" value="KAK3366594.1"/>
    <property type="molecule type" value="Genomic_DNA"/>
</dbReference>
<evidence type="ECO:0000313" key="1">
    <source>
        <dbReference type="EMBL" id="KAK3366594.1"/>
    </source>
</evidence>
<proteinExistence type="predicted"/>
<dbReference type="Proteomes" id="UP001285441">
    <property type="component" value="Unassembled WGS sequence"/>
</dbReference>
<protein>
    <submittedName>
        <fullName evidence="1">Uncharacterized protein</fullName>
    </submittedName>
</protein>
<comment type="caution">
    <text evidence="1">The sequence shown here is derived from an EMBL/GenBank/DDBJ whole genome shotgun (WGS) entry which is preliminary data.</text>
</comment>
<reference evidence="1" key="1">
    <citation type="journal article" date="2023" name="Mol. Phylogenet. Evol.">
        <title>Genome-scale phylogeny and comparative genomics of the fungal order Sordariales.</title>
        <authorList>
            <person name="Hensen N."/>
            <person name="Bonometti L."/>
            <person name="Westerberg I."/>
            <person name="Brannstrom I.O."/>
            <person name="Guillou S."/>
            <person name="Cros-Aarteil S."/>
            <person name="Calhoun S."/>
            <person name="Haridas S."/>
            <person name="Kuo A."/>
            <person name="Mondo S."/>
            <person name="Pangilinan J."/>
            <person name="Riley R."/>
            <person name="LaButti K."/>
            <person name="Andreopoulos B."/>
            <person name="Lipzen A."/>
            <person name="Chen C."/>
            <person name="Yan M."/>
            <person name="Daum C."/>
            <person name="Ng V."/>
            <person name="Clum A."/>
            <person name="Steindorff A."/>
            <person name="Ohm R.A."/>
            <person name="Martin F."/>
            <person name="Silar P."/>
            <person name="Natvig D.O."/>
            <person name="Lalanne C."/>
            <person name="Gautier V."/>
            <person name="Ament-Velasquez S.L."/>
            <person name="Kruys A."/>
            <person name="Hutchinson M.I."/>
            <person name="Powell A.J."/>
            <person name="Barry K."/>
            <person name="Miller A.N."/>
            <person name="Grigoriev I.V."/>
            <person name="Debuchy R."/>
            <person name="Gladieux P."/>
            <person name="Hiltunen Thoren M."/>
            <person name="Johannesson H."/>
        </authorList>
    </citation>
    <scope>NUCLEOTIDE SEQUENCE</scope>
    <source>
        <strain evidence="1">CBS 232.78</strain>
    </source>
</reference>
<keyword evidence="2" id="KW-1185">Reference proteome</keyword>
<organism evidence="1 2">
    <name type="scientific">Podospora didyma</name>
    <dbReference type="NCBI Taxonomy" id="330526"/>
    <lineage>
        <taxon>Eukaryota</taxon>
        <taxon>Fungi</taxon>
        <taxon>Dikarya</taxon>
        <taxon>Ascomycota</taxon>
        <taxon>Pezizomycotina</taxon>
        <taxon>Sordariomycetes</taxon>
        <taxon>Sordariomycetidae</taxon>
        <taxon>Sordariales</taxon>
        <taxon>Podosporaceae</taxon>
        <taxon>Podospora</taxon>
    </lineage>
</organism>
<name>A0AAE0JYA9_9PEZI</name>
<evidence type="ECO:0000313" key="2">
    <source>
        <dbReference type="Proteomes" id="UP001285441"/>
    </source>
</evidence>
<dbReference type="AlphaFoldDB" id="A0AAE0JYA9"/>
<accession>A0AAE0JYA9</accession>
<gene>
    <name evidence="1" type="ORF">B0H63DRAFT_529965</name>
</gene>